<protein>
    <submittedName>
        <fullName evidence="2">Zinc finger protein PC3</fullName>
    </submittedName>
</protein>
<reference evidence="2" key="1">
    <citation type="submission" date="1999-12" db="EMBL/GenBank/DDBJ databases">
        <title>Detection and identification of additional gene products induced by the interaction between Phytophthora capsici and its host, Capsicum annuum.</title>
        <authorList>
            <person name="Munoz C."/>
            <person name="Martinez P."/>
            <person name="Bailey A.M."/>
        </authorList>
    </citation>
    <scope>NUCLEOTIDE SEQUENCE</scope>
    <source>
        <strain evidence="2">P1314-T1</strain>
    </source>
</reference>
<evidence type="ECO:0000256" key="1">
    <source>
        <dbReference type="SAM" id="MobiDB-lite"/>
    </source>
</evidence>
<accession>Q9SDQ1</accession>
<proteinExistence type="evidence at transcript level"/>
<sequence>ILIHALPERGRFRLARPSFPVRQPAPQRHQPVSSVRPGVRQGGEQERHQISRRVKSPSKYSTNLYAIARSPLLRCSCFCNHELLSFI</sequence>
<feature type="non-terminal residue" evidence="2">
    <location>
        <position position="87"/>
    </location>
</feature>
<dbReference type="EMBL" id="AF212104">
    <property type="protein sequence ID" value="AAF18478.1"/>
    <property type="molecule type" value="mRNA"/>
</dbReference>
<dbReference type="AlphaFoldDB" id="Q9SDQ1"/>
<name>Q9SDQ1_PHYCP</name>
<organism evidence="2">
    <name type="scientific">Phytophthora capsici</name>
    <dbReference type="NCBI Taxonomy" id="4784"/>
    <lineage>
        <taxon>Eukaryota</taxon>
        <taxon>Sar</taxon>
        <taxon>Stramenopiles</taxon>
        <taxon>Oomycota</taxon>
        <taxon>Peronosporomycetes</taxon>
        <taxon>Peronosporales</taxon>
        <taxon>Peronosporaceae</taxon>
        <taxon>Phytophthora</taxon>
    </lineage>
</organism>
<feature type="non-terminal residue" evidence="2">
    <location>
        <position position="1"/>
    </location>
</feature>
<feature type="region of interest" description="Disordered" evidence="1">
    <location>
        <begin position="18"/>
        <end position="55"/>
    </location>
</feature>
<evidence type="ECO:0000313" key="2">
    <source>
        <dbReference type="EMBL" id="AAF18478.1"/>
    </source>
</evidence>